<gene>
    <name evidence="1" type="ORF">KP77_28550</name>
</gene>
<dbReference type="AlphaFoldDB" id="A0A0C2VNJ2"/>
<evidence type="ECO:0000313" key="2">
    <source>
        <dbReference type="Proteomes" id="UP000031950"/>
    </source>
</evidence>
<comment type="caution">
    <text evidence="1">The sequence shown here is derived from an EMBL/GenBank/DDBJ whole genome shotgun (WGS) entry which is preliminary data.</text>
</comment>
<dbReference type="Proteomes" id="UP000031950">
    <property type="component" value="Unassembled WGS sequence"/>
</dbReference>
<reference evidence="1 2" key="1">
    <citation type="submission" date="2015-01" db="EMBL/GenBank/DDBJ databases">
        <title>Genome sequence of Jeotgalibacillus alimentarius.</title>
        <authorList>
            <person name="Goh K.M."/>
            <person name="Chan K.-G."/>
            <person name="Yaakop A.S."/>
            <person name="Ee R."/>
            <person name="Gan H.M."/>
            <person name="Chan C.S."/>
        </authorList>
    </citation>
    <scope>NUCLEOTIDE SEQUENCE [LARGE SCALE GENOMIC DNA]</scope>
    <source>
        <strain evidence="1 2">YKJ-13</strain>
    </source>
</reference>
<evidence type="ECO:0000313" key="1">
    <source>
        <dbReference type="EMBL" id="KIL45563.1"/>
    </source>
</evidence>
<dbReference type="EMBL" id="JXRQ01000026">
    <property type="protein sequence ID" value="KIL45563.1"/>
    <property type="molecule type" value="Genomic_DNA"/>
</dbReference>
<accession>A0A0C2VNJ2</accession>
<dbReference type="STRING" id="135826.KP77_28550"/>
<proteinExistence type="predicted"/>
<dbReference type="PATRIC" id="fig|135826.4.peg.2838"/>
<sequence>MCEEGIVPISKQMNDITDRATIKEVCQLAADDSDCRTEYDVDDLIGKQCIVDIQYLNGIDRPPLIIINHFKGMTAN</sequence>
<name>A0A0C2VNJ2_9BACL</name>
<protein>
    <submittedName>
        <fullName evidence="1">Uncharacterized protein</fullName>
    </submittedName>
</protein>
<organism evidence="1 2">
    <name type="scientific">Jeotgalibacillus alimentarius</name>
    <dbReference type="NCBI Taxonomy" id="135826"/>
    <lineage>
        <taxon>Bacteria</taxon>
        <taxon>Bacillati</taxon>
        <taxon>Bacillota</taxon>
        <taxon>Bacilli</taxon>
        <taxon>Bacillales</taxon>
        <taxon>Caryophanaceae</taxon>
        <taxon>Jeotgalibacillus</taxon>
    </lineage>
</organism>
<keyword evidence="2" id="KW-1185">Reference proteome</keyword>